<dbReference type="PANTHER" id="PTHR42852:SF6">
    <property type="entry name" value="THIOL:DISULFIDE INTERCHANGE PROTEIN DSBE"/>
    <property type="match status" value="1"/>
</dbReference>
<keyword evidence="8" id="KW-1185">Reference proteome</keyword>
<dbReference type="CDD" id="cd02966">
    <property type="entry name" value="TlpA_like_family"/>
    <property type="match status" value="1"/>
</dbReference>
<gene>
    <name evidence="7" type="ORF">CLV25_12217</name>
</gene>
<evidence type="ECO:0000256" key="3">
    <source>
        <dbReference type="ARBA" id="ARBA00023157"/>
    </source>
</evidence>
<dbReference type="InterPro" id="IPR050553">
    <property type="entry name" value="Thioredoxin_ResA/DsbE_sf"/>
</dbReference>
<keyword evidence="5" id="KW-0732">Signal</keyword>
<feature type="chain" id="PRO_5020697010" evidence="5">
    <location>
        <begin position="25"/>
        <end position="179"/>
    </location>
</feature>
<dbReference type="Proteomes" id="UP000294830">
    <property type="component" value="Unassembled WGS sequence"/>
</dbReference>
<evidence type="ECO:0000313" key="7">
    <source>
        <dbReference type="EMBL" id="TCN61708.1"/>
    </source>
</evidence>
<proteinExistence type="predicted"/>
<dbReference type="InterPro" id="IPR013766">
    <property type="entry name" value="Thioredoxin_domain"/>
</dbReference>
<evidence type="ECO:0000256" key="1">
    <source>
        <dbReference type="ARBA" id="ARBA00004196"/>
    </source>
</evidence>
<keyword evidence="3" id="KW-1015">Disulfide bond</keyword>
<dbReference type="RefSeq" id="WP_131840550.1">
    <property type="nucleotide sequence ID" value="NZ_SLWB01000022.1"/>
</dbReference>
<feature type="signal peptide" evidence="5">
    <location>
        <begin position="1"/>
        <end position="24"/>
    </location>
</feature>
<dbReference type="PROSITE" id="PS51352">
    <property type="entry name" value="THIOREDOXIN_2"/>
    <property type="match status" value="1"/>
</dbReference>
<evidence type="ECO:0000256" key="5">
    <source>
        <dbReference type="SAM" id="SignalP"/>
    </source>
</evidence>
<keyword evidence="2" id="KW-0201">Cytochrome c-type biogenesis</keyword>
<evidence type="ECO:0000313" key="8">
    <source>
        <dbReference type="Proteomes" id="UP000294830"/>
    </source>
</evidence>
<name>A0A4R2E1K9_9BACT</name>
<dbReference type="Gene3D" id="3.40.30.10">
    <property type="entry name" value="Glutaredoxin"/>
    <property type="match status" value="1"/>
</dbReference>
<dbReference type="InterPro" id="IPR000866">
    <property type="entry name" value="AhpC/TSA"/>
</dbReference>
<sequence length="179" mass="20247">MKHSKFVAALAFTLLLLVSTGIRAQEKEQDRGYIVEVGQMAPDFTVTTTDGKTFKLSDYRGKVVMIQFTASWCGVCRKEMPHIESEIWLPLKSKDFVLIGLDRDEPKDVVAAFAKKMSITYPLAPDPDSKVFCLYALKNAGVTRNVIVDRDGKIVFLTRLYDEKEFGAMKEVIFKLVQK</sequence>
<comment type="subcellular location">
    <subcellularLocation>
        <location evidence="1">Cell envelope</location>
    </subcellularLocation>
</comment>
<dbReference type="Pfam" id="PF00578">
    <property type="entry name" value="AhpC-TSA"/>
    <property type="match status" value="1"/>
</dbReference>
<dbReference type="AlphaFoldDB" id="A0A4R2E1K9"/>
<dbReference type="GO" id="GO:0017004">
    <property type="term" value="P:cytochrome complex assembly"/>
    <property type="evidence" value="ECO:0007669"/>
    <property type="project" value="UniProtKB-KW"/>
</dbReference>
<evidence type="ECO:0000259" key="6">
    <source>
        <dbReference type="PROSITE" id="PS51352"/>
    </source>
</evidence>
<accession>A0A4R2E1K9</accession>
<keyword evidence="4" id="KW-0676">Redox-active center</keyword>
<dbReference type="EMBL" id="SLWB01000022">
    <property type="protein sequence ID" value="TCN61708.1"/>
    <property type="molecule type" value="Genomic_DNA"/>
</dbReference>
<organism evidence="7 8">
    <name type="scientific">Acetobacteroides hydrogenigenes</name>
    <dbReference type="NCBI Taxonomy" id="979970"/>
    <lineage>
        <taxon>Bacteria</taxon>
        <taxon>Pseudomonadati</taxon>
        <taxon>Bacteroidota</taxon>
        <taxon>Bacteroidia</taxon>
        <taxon>Bacteroidales</taxon>
        <taxon>Rikenellaceae</taxon>
        <taxon>Acetobacteroides</taxon>
    </lineage>
</organism>
<dbReference type="PANTHER" id="PTHR42852">
    <property type="entry name" value="THIOL:DISULFIDE INTERCHANGE PROTEIN DSBE"/>
    <property type="match status" value="1"/>
</dbReference>
<dbReference type="GO" id="GO:0016209">
    <property type="term" value="F:antioxidant activity"/>
    <property type="evidence" value="ECO:0007669"/>
    <property type="project" value="InterPro"/>
</dbReference>
<evidence type="ECO:0000256" key="4">
    <source>
        <dbReference type="ARBA" id="ARBA00023284"/>
    </source>
</evidence>
<dbReference type="GO" id="GO:0030313">
    <property type="term" value="C:cell envelope"/>
    <property type="evidence" value="ECO:0007669"/>
    <property type="project" value="UniProtKB-SubCell"/>
</dbReference>
<feature type="domain" description="Thioredoxin" evidence="6">
    <location>
        <begin position="35"/>
        <end position="178"/>
    </location>
</feature>
<dbReference type="OrthoDB" id="9794348at2"/>
<dbReference type="InterPro" id="IPR036249">
    <property type="entry name" value="Thioredoxin-like_sf"/>
</dbReference>
<evidence type="ECO:0000256" key="2">
    <source>
        <dbReference type="ARBA" id="ARBA00022748"/>
    </source>
</evidence>
<protein>
    <submittedName>
        <fullName evidence="7">Peroxiredoxin</fullName>
    </submittedName>
</protein>
<reference evidence="7 8" key="1">
    <citation type="submission" date="2019-03" db="EMBL/GenBank/DDBJ databases">
        <title>Genomic Encyclopedia of Archaeal and Bacterial Type Strains, Phase II (KMG-II): from individual species to whole genera.</title>
        <authorList>
            <person name="Goeker M."/>
        </authorList>
    </citation>
    <scope>NUCLEOTIDE SEQUENCE [LARGE SCALE GENOMIC DNA]</scope>
    <source>
        <strain evidence="7 8">RL-C</strain>
    </source>
</reference>
<dbReference type="SUPFAM" id="SSF52833">
    <property type="entry name" value="Thioredoxin-like"/>
    <property type="match status" value="1"/>
</dbReference>
<dbReference type="GO" id="GO:0016491">
    <property type="term" value="F:oxidoreductase activity"/>
    <property type="evidence" value="ECO:0007669"/>
    <property type="project" value="InterPro"/>
</dbReference>
<comment type="caution">
    <text evidence="7">The sequence shown here is derived from an EMBL/GenBank/DDBJ whole genome shotgun (WGS) entry which is preliminary data.</text>
</comment>